<dbReference type="InterPro" id="IPR011268">
    <property type="entry name" value="Purine_phosphorylase"/>
</dbReference>
<evidence type="ECO:0000256" key="1">
    <source>
        <dbReference type="ARBA" id="ARBA00002678"/>
    </source>
</evidence>
<comment type="caution">
    <text evidence="11">The sequence shown here is derived from an EMBL/GenBank/DDBJ whole genome shotgun (WGS) entry which is preliminary data.</text>
</comment>
<dbReference type="SUPFAM" id="SSF53167">
    <property type="entry name" value="Purine and uridine phosphorylases"/>
    <property type="match status" value="1"/>
</dbReference>
<dbReference type="NCBIfam" id="TIGR01697">
    <property type="entry name" value="PNPH-PUNA-XAPA"/>
    <property type="match status" value="1"/>
</dbReference>
<dbReference type="Proteomes" id="UP000824175">
    <property type="component" value="Unassembled WGS sequence"/>
</dbReference>
<evidence type="ECO:0000256" key="4">
    <source>
        <dbReference type="ARBA" id="ARBA00011233"/>
    </source>
</evidence>
<dbReference type="InterPro" id="IPR000845">
    <property type="entry name" value="Nucleoside_phosphorylase_d"/>
</dbReference>
<sequence length="271" mass="29383">MIKINEAASYIRAHITIQPEIAIILGSGLGPLGDEIENPTIIDYKDIPHFPVSTVVGHAGKLIAGTLSGRPVLAMQGRFHYYEGHEMNVVTRPVRVFAKLGIHYLIVTNAAGGIKEDLNPGTIALITDHLSYMCPSPLRGENLDEFGPRFKDMTEVYSHALGKIAKEAAQELNISLGEGVYAYFRGPQYESPAEIRGIRAVGADMVGMSTVPEAIVARHCGMETLGLSLITNKAAGLSKEELSHTEVTAIAKQQETNMVALAKRIIAKWPK</sequence>
<comment type="pathway">
    <text evidence="2 8">Purine metabolism; purine nucleoside salvage.</text>
</comment>
<dbReference type="CDD" id="cd09009">
    <property type="entry name" value="PNP-EcPNPII_like"/>
    <property type="match status" value="1"/>
</dbReference>
<reference evidence="11" key="2">
    <citation type="journal article" date="2021" name="PeerJ">
        <title>Extensive microbial diversity within the chicken gut microbiome revealed by metagenomics and culture.</title>
        <authorList>
            <person name="Gilroy R."/>
            <person name="Ravi A."/>
            <person name="Getino M."/>
            <person name="Pursley I."/>
            <person name="Horton D.L."/>
            <person name="Alikhan N.F."/>
            <person name="Baker D."/>
            <person name="Gharbi K."/>
            <person name="Hall N."/>
            <person name="Watson M."/>
            <person name="Adriaenssens E.M."/>
            <person name="Foster-Nyarko E."/>
            <person name="Jarju S."/>
            <person name="Secka A."/>
            <person name="Antonio M."/>
            <person name="Oren A."/>
            <person name="Chaudhuri R.R."/>
            <person name="La Ragione R."/>
            <person name="Hildebrand F."/>
            <person name="Pallen M.J."/>
        </authorList>
    </citation>
    <scope>NUCLEOTIDE SEQUENCE</scope>
    <source>
        <strain evidence="11">CHK195-11698</strain>
    </source>
</reference>
<accession>A0A9D1HQX6</accession>
<dbReference type="PANTHER" id="PTHR11904:SF9">
    <property type="entry name" value="PURINE NUCLEOSIDE PHOSPHORYLASE-RELATED"/>
    <property type="match status" value="1"/>
</dbReference>
<keyword evidence="6 8" id="KW-0808">Transferase</keyword>
<evidence type="ECO:0000313" key="12">
    <source>
        <dbReference type="Proteomes" id="UP000824175"/>
    </source>
</evidence>
<dbReference type="InterPro" id="IPR011270">
    <property type="entry name" value="Pur_Nuc_Pase_Ino/Guo-sp"/>
</dbReference>
<dbReference type="PROSITE" id="PS01240">
    <property type="entry name" value="PNP_MTAP_2"/>
    <property type="match status" value="1"/>
</dbReference>
<proteinExistence type="inferred from homology"/>
<evidence type="ECO:0000313" key="11">
    <source>
        <dbReference type="EMBL" id="HIU13859.1"/>
    </source>
</evidence>
<evidence type="ECO:0000256" key="3">
    <source>
        <dbReference type="ARBA" id="ARBA00006751"/>
    </source>
</evidence>
<dbReference type="NCBIfam" id="TIGR01700">
    <property type="entry name" value="PNPH"/>
    <property type="match status" value="1"/>
</dbReference>
<comment type="similarity">
    <text evidence="3 8">Belongs to the PNP/MTAP phosphorylase family.</text>
</comment>
<dbReference type="InterPro" id="IPR035994">
    <property type="entry name" value="Nucleoside_phosphorylase_sf"/>
</dbReference>
<evidence type="ECO:0000256" key="7">
    <source>
        <dbReference type="ARBA" id="ARBA00048556"/>
    </source>
</evidence>
<dbReference type="GO" id="GO:0005737">
    <property type="term" value="C:cytoplasm"/>
    <property type="evidence" value="ECO:0007669"/>
    <property type="project" value="TreeGrafter"/>
</dbReference>
<feature type="binding site" evidence="9">
    <location>
        <position position="58"/>
    </location>
    <ligand>
        <name>phosphate</name>
        <dbReference type="ChEBI" id="CHEBI:43474"/>
    </ligand>
</feature>
<dbReference type="Gene3D" id="3.40.50.1580">
    <property type="entry name" value="Nucleoside phosphorylase domain"/>
    <property type="match status" value="1"/>
</dbReference>
<feature type="binding site" evidence="9">
    <location>
        <position position="232"/>
    </location>
    <ligand>
        <name>a purine D-ribonucleoside</name>
        <dbReference type="ChEBI" id="CHEBI:142355"/>
    </ligand>
</feature>
<dbReference type="AlphaFoldDB" id="A0A9D1HQX6"/>
<evidence type="ECO:0000256" key="5">
    <source>
        <dbReference type="ARBA" id="ARBA00022676"/>
    </source>
</evidence>
<evidence type="ECO:0000256" key="9">
    <source>
        <dbReference type="PIRSR" id="PIRSR000477-2"/>
    </source>
</evidence>
<dbReference type="NCBIfam" id="NF006054">
    <property type="entry name" value="PRK08202.1"/>
    <property type="match status" value="1"/>
</dbReference>
<feature type="binding site" evidence="9">
    <location>
        <position position="27"/>
    </location>
    <ligand>
        <name>phosphate</name>
        <dbReference type="ChEBI" id="CHEBI:43474"/>
    </ligand>
</feature>
<dbReference type="PANTHER" id="PTHR11904">
    <property type="entry name" value="METHYLTHIOADENOSINE/PURINE NUCLEOSIDE PHOSPHORYLASE"/>
    <property type="match status" value="1"/>
</dbReference>
<dbReference type="GO" id="GO:0004731">
    <property type="term" value="F:purine-nucleoside phosphorylase activity"/>
    <property type="evidence" value="ECO:0007669"/>
    <property type="project" value="UniProtKB-EC"/>
</dbReference>
<feature type="binding site" evidence="9">
    <location>
        <position position="110"/>
    </location>
    <ligand>
        <name>phosphate</name>
        <dbReference type="ChEBI" id="CHEBI:43474"/>
    </ligand>
</feature>
<dbReference type="Pfam" id="PF01048">
    <property type="entry name" value="PNP_UDP_1"/>
    <property type="match status" value="1"/>
</dbReference>
<feature type="binding site" evidence="9">
    <location>
        <begin position="78"/>
        <end position="80"/>
    </location>
    <ligand>
        <name>phosphate</name>
        <dbReference type="ChEBI" id="CHEBI:43474"/>
    </ligand>
</feature>
<dbReference type="EMBL" id="DVMJ01000060">
    <property type="protein sequence ID" value="HIU13859.1"/>
    <property type="molecule type" value="Genomic_DNA"/>
</dbReference>
<reference evidence="11" key="1">
    <citation type="submission" date="2020-10" db="EMBL/GenBank/DDBJ databases">
        <authorList>
            <person name="Gilroy R."/>
        </authorList>
    </citation>
    <scope>NUCLEOTIDE SEQUENCE</scope>
    <source>
        <strain evidence="11">CHK195-11698</strain>
    </source>
</reference>
<keyword evidence="5 8" id="KW-0328">Glycosyltransferase</keyword>
<evidence type="ECO:0000256" key="6">
    <source>
        <dbReference type="ARBA" id="ARBA00022679"/>
    </source>
</evidence>
<feature type="binding site" evidence="9">
    <location>
        <position position="190"/>
    </location>
    <ligand>
        <name>a purine D-ribonucleoside</name>
        <dbReference type="ChEBI" id="CHEBI:142355"/>
    </ligand>
</feature>
<dbReference type="PIRSF" id="PIRSF000477">
    <property type="entry name" value="PurNPase"/>
    <property type="match status" value="1"/>
</dbReference>
<organism evidence="11 12">
    <name type="scientific">Candidatus Fimiplasma intestinipullorum</name>
    <dbReference type="NCBI Taxonomy" id="2840825"/>
    <lineage>
        <taxon>Bacteria</taxon>
        <taxon>Bacillati</taxon>
        <taxon>Bacillota</taxon>
        <taxon>Clostridia</taxon>
        <taxon>Eubacteriales</taxon>
        <taxon>Candidatus Fimiplasma</taxon>
    </lineage>
</organism>
<feature type="domain" description="Nucleoside phosphorylase" evidence="10">
    <location>
        <begin position="20"/>
        <end position="267"/>
    </location>
</feature>
<protein>
    <recommendedName>
        <fullName evidence="8">Purine nucleoside phosphorylase</fullName>
        <ecNumber evidence="8">2.4.2.1</ecNumber>
    </recommendedName>
    <alternativeName>
        <fullName evidence="8">Inosine-guanosine phosphorylase</fullName>
    </alternativeName>
</protein>
<dbReference type="EC" id="2.4.2.1" evidence="8"/>
<comment type="catalytic activity">
    <reaction evidence="7">
        <text>a purine 2'-deoxy-D-ribonucleoside + phosphate = a purine nucleobase + 2-deoxy-alpha-D-ribose 1-phosphate</text>
        <dbReference type="Rhea" id="RHEA:36431"/>
        <dbReference type="ChEBI" id="CHEBI:26386"/>
        <dbReference type="ChEBI" id="CHEBI:43474"/>
        <dbReference type="ChEBI" id="CHEBI:57259"/>
        <dbReference type="ChEBI" id="CHEBI:142361"/>
        <dbReference type="EC" id="2.4.2.1"/>
    </reaction>
</comment>
<dbReference type="GO" id="GO:0009116">
    <property type="term" value="P:nucleoside metabolic process"/>
    <property type="evidence" value="ECO:0007669"/>
    <property type="project" value="InterPro"/>
</dbReference>
<feature type="binding site" evidence="9">
    <location>
        <position position="209"/>
    </location>
    <ligand>
        <name>phosphate</name>
        <dbReference type="ChEBI" id="CHEBI:43474"/>
    </ligand>
</feature>
<evidence type="ECO:0000256" key="8">
    <source>
        <dbReference type="PIRNR" id="PIRNR000477"/>
    </source>
</evidence>
<gene>
    <name evidence="11" type="ORF">IAD15_07315</name>
</gene>
<comment type="subunit">
    <text evidence="4">Homotrimer.</text>
</comment>
<dbReference type="InterPro" id="IPR018099">
    <property type="entry name" value="Purine_phosphorylase-2_CS"/>
</dbReference>
<evidence type="ECO:0000256" key="2">
    <source>
        <dbReference type="ARBA" id="ARBA00005058"/>
    </source>
</evidence>
<comment type="function">
    <text evidence="1">The purine nucleoside phosphorylases catalyze the phosphorolytic breakdown of the N-glycosidic bond in the beta-(deoxy)ribonucleoside molecules, with the formation of the corresponding free purine bases and pentose-1-phosphate. Cleaves guanosine, inosine, 2'-deoxyguanosine and 2'-deoxyinosine.</text>
</comment>
<name>A0A9D1HQX6_9FIRM</name>
<evidence type="ECO:0000259" key="10">
    <source>
        <dbReference type="Pfam" id="PF01048"/>
    </source>
</evidence>